<sequence length="79" mass="8058">MIAALGLGRPALLAGTALATLLLLGATLGGAYLAGHTDGAAAARRATLEHAMETNDAANRAAAEFRGDGLDRRLRNGRF</sequence>
<dbReference type="Proteomes" id="UP001139516">
    <property type="component" value="Unassembled WGS sequence"/>
</dbReference>
<organism evidence="1 2">
    <name type="scientific">Roseomonas acroporae</name>
    <dbReference type="NCBI Taxonomy" id="2937791"/>
    <lineage>
        <taxon>Bacteria</taxon>
        <taxon>Pseudomonadati</taxon>
        <taxon>Pseudomonadota</taxon>
        <taxon>Alphaproteobacteria</taxon>
        <taxon>Acetobacterales</taxon>
        <taxon>Roseomonadaceae</taxon>
        <taxon>Roseomonas</taxon>
    </lineage>
</organism>
<proteinExistence type="predicted"/>
<dbReference type="RefSeq" id="WP_248667065.1">
    <property type="nucleotide sequence ID" value="NZ_JALPRX010000046.1"/>
</dbReference>
<evidence type="ECO:0000313" key="1">
    <source>
        <dbReference type="EMBL" id="MCK8784940.1"/>
    </source>
</evidence>
<reference evidence="1" key="1">
    <citation type="submission" date="2022-04" db="EMBL/GenBank/DDBJ databases">
        <title>Roseomonas acroporae sp. nov., isolated from coral Acropora digitifera.</title>
        <authorList>
            <person name="Sun H."/>
        </authorList>
    </citation>
    <scope>NUCLEOTIDE SEQUENCE</scope>
    <source>
        <strain evidence="1">NAR14</strain>
    </source>
</reference>
<evidence type="ECO:0000313" key="2">
    <source>
        <dbReference type="Proteomes" id="UP001139516"/>
    </source>
</evidence>
<gene>
    <name evidence="1" type="ORF">M0638_11160</name>
</gene>
<accession>A0A9X1Y9N7</accession>
<name>A0A9X1Y9N7_9PROT</name>
<protein>
    <submittedName>
        <fullName evidence="1">Uncharacterized protein</fullName>
    </submittedName>
</protein>
<keyword evidence="2" id="KW-1185">Reference proteome</keyword>
<dbReference type="AlphaFoldDB" id="A0A9X1Y9N7"/>
<comment type="caution">
    <text evidence="1">The sequence shown here is derived from an EMBL/GenBank/DDBJ whole genome shotgun (WGS) entry which is preliminary data.</text>
</comment>
<dbReference type="EMBL" id="JALPRX010000046">
    <property type="protein sequence ID" value="MCK8784940.1"/>
    <property type="molecule type" value="Genomic_DNA"/>
</dbReference>